<accession>A0AAW1S0J9</accession>
<feature type="region of interest" description="Disordered" evidence="1">
    <location>
        <begin position="311"/>
        <end position="330"/>
    </location>
</feature>
<feature type="region of interest" description="Disordered" evidence="1">
    <location>
        <begin position="264"/>
        <end position="292"/>
    </location>
</feature>
<feature type="region of interest" description="Disordered" evidence="1">
    <location>
        <begin position="354"/>
        <end position="507"/>
    </location>
</feature>
<dbReference type="AlphaFoldDB" id="A0AAW1S0J9"/>
<dbReference type="Proteomes" id="UP001438707">
    <property type="component" value="Unassembled WGS sequence"/>
</dbReference>
<sequence length="616" mass="64883">MMGPEKLQGRTATPAEGKKGDSPAGRDLAVGLAKLTVPRLKLADKDPVKIVHTSSDSPPFTKSSKSATSHPRQPVHRAAKHSNKASQQASQSRARTAARPKTPNAAHAAEATAGAVSRGSAKSAAHTKSQPNDHSRHASLSSKHNTRPGAVAAEPPARNPAGISQQPGGGRVLPETKTPAQKGASAIRDADGLGSPDYVPGKGDGASPSLLHANHGRLACQTAIGRRREGHGEAQGVRRFGDWYTGTEAELERDLAELAAHKEASRAAAHTSEGPLACAPFSSHAPGQGMGKEVGAMLRDLAEKADRELQELQANLEEGSSKVPAHQQPLQQRLIESWQGKSYYDRLRELAAEAGGPGKATAAATEAAATHTAGSSTQPSASNLAHRSLTSTLQHSSKDKENKPAAVTNSARVLPSEDLKPPAKAARKVGFATDKQDATSRRSMREATPAAKKGRKGAASDEGQLQGSPEILGAAESARKAHQVRSIPDFRADTSRGKGSESQANSWQVELEAEVSSMQATIQHLREHLESAKEGQAEERVRAEHAEAEHGRLSAQVAAKSQQISGLKHELAELKSHPDKMVGRLQQTVHSSAVTAEEAAAMLTQLASKLRQQLKL</sequence>
<evidence type="ECO:0000313" key="3">
    <source>
        <dbReference type="Proteomes" id="UP001438707"/>
    </source>
</evidence>
<feature type="region of interest" description="Disordered" evidence="1">
    <location>
        <begin position="1"/>
        <end position="213"/>
    </location>
</feature>
<dbReference type="EMBL" id="JALJOS010000005">
    <property type="protein sequence ID" value="KAK9839166.1"/>
    <property type="molecule type" value="Genomic_DNA"/>
</dbReference>
<evidence type="ECO:0000313" key="2">
    <source>
        <dbReference type="EMBL" id="KAK9839166.1"/>
    </source>
</evidence>
<feature type="compositionally biased region" description="Basic and acidic residues" evidence="1">
    <location>
        <begin position="434"/>
        <end position="445"/>
    </location>
</feature>
<keyword evidence="3" id="KW-1185">Reference proteome</keyword>
<feature type="compositionally biased region" description="Polar residues" evidence="1">
    <location>
        <begin position="52"/>
        <end position="71"/>
    </location>
</feature>
<feature type="compositionally biased region" description="Low complexity" evidence="1">
    <location>
        <begin position="359"/>
        <end position="374"/>
    </location>
</feature>
<organism evidence="2 3">
    <name type="scientific">Apatococcus lobatus</name>
    <dbReference type="NCBI Taxonomy" id="904363"/>
    <lineage>
        <taxon>Eukaryota</taxon>
        <taxon>Viridiplantae</taxon>
        <taxon>Chlorophyta</taxon>
        <taxon>core chlorophytes</taxon>
        <taxon>Trebouxiophyceae</taxon>
        <taxon>Chlorellales</taxon>
        <taxon>Chlorellaceae</taxon>
        <taxon>Apatococcus</taxon>
    </lineage>
</organism>
<comment type="caution">
    <text evidence="2">The sequence shown here is derived from an EMBL/GenBank/DDBJ whole genome shotgun (WGS) entry which is preliminary data.</text>
</comment>
<reference evidence="2 3" key="1">
    <citation type="journal article" date="2024" name="Nat. Commun.">
        <title>Phylogenomics reveals the evolutionary origins of lichenization in chlorophyte algae.</title>
        <authorList>
            <person name="Puginier C."/>
            <person name="Libourel C."/>
            <person name="Otte J."/>
            <person name="Skaloud P."/>
            <person name="Haon M."/>
            <person name="Grisel S."/>
            <person name="Petersen M."/>
            <person name="Berrin J.G."/>
            <person name="Delaux P.M."/>
            <person name="Dal Grande F."/>
            <person name="Keller J."/>
        </authorList>
    </citation>
    <scope>NUCLEOTIDE SEQUENCE [LARGE SCALE GENOMIC DNA]</scope>
    <source>
        <strain evidence="2 3">SAG 2145</strain>
    </source>
</reference>
<name>A0AAW1S0J9_9CHLO</name>
<feature type="compositionally biased region" description="Basic residues" evidence="1">
    <location>
        <begin position="73"/>
        <end position="83"/>
    </location>
</feature>
<feature type="compositionally biased region" description="Basic and acidic residues" evidence="1">
    <location>
        <begin position="488"/>
        <end position="499"/>
    </location>
</feature>
<feature type="compositionally biased region" description="Polar residues" evidence="1">
    <location>
        <begin position="375"/>
        <end position="395"/>
    </location>
</feature>
<feature type="compositionally biased region" description="Low complexity" evidence="1">
    <location>
        <begin position="85"/>
        <end position="115"/>
    </location>
</feature>
<proteinExistence type="predicted"/>
<evidence type="ECO:0000256" key="1">
    <source>
        <dbReference type="SAM" id="MobiDB-lite"/>
    </source>
</evidence>
<gene>
    <name evidence="2" type="ORF">WJX74_010824</name>
</gene>
<protein>
    <submittedName>
        <fullName evidence="2">Uncharacterized protein</fullName>
    </submittedName>
</protein>